<dbReference type="PROSITE" id="PS00764">
    <property type="entry name" value="ENDONUCLEASE_III_1"/>
    <property type="match status" value="1"/>
</dbReference>
<evidence type="ECO:0000259" key="12">
    <source>
        <dbReference type="SMART" id="SM00478"/>
    </source>
</evidence>
<dbReference type="GO" id="GO:0003906">
    <property type="term" value="F:DNA-(apurinic or apyrimidinic site) endonuclease activity"/>
    <property type="evidence" value="ECO:0007669"/>
    <property type="project" value="TreeGrafter"/>
</dbReference>
<dbReference type="PANTHER" id="PTHR43286">
    <property type="entry name" value="ENDONUCLEASE III-LIKE PROTEIN 1"/>
    <property type="match status" value="1"/>
</dbReference>
<dbReference type="CDD" id="cd00056">
    <property type="entry name" value="ENDO3c"/>
    <property type="match status" value="1"/>
</dbReference>
<keyword evidence="11" id="KW-0326">Glycosidase</keyword>
<organism evidence="13 14">
    <name type="scientific">Globisporangium ultimum (strain ATCC 200006 / CBS 805.95 / DAOM BR144)</name>
    <name type="common">Pythium ultimum</name>
    <dbReference type="NCBI Taxonomy" id="431595"/>
    <lineage>
        <taxon>Eukaryota</taxon>
        <taxon>Sar</taxon>
        <taxon>Stramenopiles</taxon>
        <taxon>Oomycota</taxon>
        <taxon>Peronosporomycetes</taxon>
        <taxon>Pythiales</taxon>
        <taxon>Pythiaceae</taxon>
        <taxon>Globisporangium</taxon>
    </lineage>
</organism>
<proteinExistence type="inferred from homology"/>
<dbReference type="OMA" id="IMANIFG"/>
<dbReference type="Pfam" id="PF00730">
    <property type="entry name" value="HhH-GPD"/>
    <property type="match status" value="1"/>
</dbReference>
<dbReference type="InterPro" id="IPR023170">
    <property type="entry name" value="HhH_base_excis_C"/>
</dbReference>
<protein>
    <recommendedName>
        <fullName evidence="12">HhH-GPD domain-containing protein</fullName>
    </recommendedName>
</protein>
<evidence type="ECO:0000256" key="11">
    <source>
        <dbReference type="ARBA" id="ARBA00023295"/>
    </source>
</evidence>
<evidence type="ECO:0000256" key="8">
    <source>
        <dbReference type="ARBA" id="ARBA00023014"/>
    </source>
</evidence>
<keyword evidence="6" id="KW-0378">Hydrolase</keyword>
<dbReference type="Pfam" id="PF00633">
    <property type="entry name" value="HHH"/>
    <property type="match status" value="1"/>
</dbReference>
<evidence type="ECO:0000256" key="3">
    <source>
        <dbReference type="ARBA" id="ARBA00022485"/>
    </source>
</evidence>
<dbReference type="EnsemblProtists" id="PYU1_T004091">
    <property type="protein sequence ID" value="PYU1_T004091"/>
    <property type="gene ID" value="PYU1_G004081"/>
</dbReference>
<dbReference type="SUPFAM" id="SSF48150">
    <property type="entry name" value="DNA-glycosylase"/>
    <property type="match status" value="1"/>
</dbReference>
<accession>K3WGK0</accession>
<keyword evidence="5" id="KW-0227">DNA damage</keyword>
<evidence type="ECO:0000256" key="10">
    <source>
        <dbReference type="ARBA" id="ARBA00023239"/>
    </source>
</evidence>
<keyword evidence="14" id="KW-1185">Reference proteome</keyword>
<dbReference type="GO" id="GO:0006285">
    <property type="term" value="P:base-excision repair, AP site formation"/>
    <property type="evidence" value="ECO:0007669"/>
    <property type="project" value="TreeGrafter"/>
</dbReference>
<dbReference type="GO" id="GO:0005634">
    <property type="term" value="C:nucleus"/>
    <property type="evidence" value="ECO:0007669"/>
    <property type="project" value="TreeGrafter"/>
</dbReference>
<evidence type="ECO:0000256" key="5">
    <source>
        <dbReference type="ARBA" id="ARBA00022763"/>
    </source>
</evidence>
<comment type="cofactor">
    <cofactor evidence="1">
        <name>[4Fe-4S] cluster</name>
        <dbReference type="ChEBI" id="CHEBI:49883"/>
    </cofactor>
</comment>
<name>K3WGK0_GLOUD</name>
<dbReference type="GO" id="GO:0000703">
    <property type="term" value="F:oxidized pyrimidine nucleobase lesion DNA N-glycosylase activity"/>
    <property type="evidence" value="ECO:0007669"/>
    <property type="project" value="TreeGrafter"/>
</dbReference>
<keyword evidence="7" id="KW-0408">Iron</keyword>
<dbReference type="eggNOG" id="KOG1921">
    <property type="taxonomic scope" value="Eukaryota"/>
</dbReference>
<dbReference type="VEuPathDB" id="FungiDB:PYU1_G004081"/>
<dbReference type="AlphaFoldDB" id="K3WGK0"/>
<reference evidence="13" key="3">
    <citation type="submission" date="2015-02" db="UniProtKB">
        <authorList>
            <consortium name="EnsemblProtists"/>
        </authorList>
    </citation>
    <scope>IDENTIFICATION</scope>
    <source>
        <strain evidence="13">DAOM BR144</strain>
    </source>
</reference>
<dbReference type="InterPro" id="IPR011257">
    <property type="entry name" value="DNA_glycosylase"/>
</dbReference>
<keyword evidence="3" id="KW-0004">4Fe-4S</keyword>
<dbReference type="SMART" id="SM00478">
    <property type="entry name" value="ENDO3c"/>
    <property type="match status" value="1"/>
</dbReference>
<keyword evidence="8" id="KW-0411">Iron-sulfur</keyword>
<keyword evidence="4" id="KW-0479">Metal-binding</keyword>
<dbReference type="STRING" id="431595.K3WGK0"/>
<dbReference type="GO" id="GO:0003677">
    <property type="term" value="F:DNA binding"/>
    <property type="evidence" value="ECO:0007669"/>
    <property type="project" value="InterPro"/>
</dbReference>
<keyword evidence="9" id="KW-0234">DNA repair</keyword>
<evidence type="ECO:0000313" key="14">
    <source>
        <dbReference type="Proteomes" id="UP000019132"/>
    </source>
</evidence>
<dbReference type="HOGENOM" id="CLU_012862_3_4_1"/>
<evidence type="ECO:0000256" key="7">
    <source>
        <dbReference type="ARBA" id="ARBA00023004"/>
    </source>
</evidence>
<dbReference type="EMBL" id="GL376567">
    <property type="status" value="NOT_ANNOTATED_CDS"/>
    <property type="molecule type" value="Genomic_DNA"/>
</dbReference>
<dbReference type="InParanoid" id="K3WGK0"/>
<dbReference type="InterPro" id="IPR000445">
    <property type="entry name" value="HhH_motif"/>
</dbReference>
<dbReference type="FunFam" id="1.10.1670.10:FF:000026">
    <property type="entry name" value="Endonuclease III homolog"/>
    <property type="match status" value="1"/>
</dbReference>
<evidence type="ECO:0000256" key="4">
    <source>
        <dbReference type="ARBA" id="ARBA00022723"/>
    </source>
</evidence>
<evidence type="ECO:0000256" key="9">
    <source>
        <dbReference type="ARBA" id="ARBA00023204"/>
    </source>
</evidence>
<dbReference type="Proteomes" id="UP000019132">
    <property type="component" value="Unassembled WGS sequence"/>
</dbReference>
<dbReference type="InterPro" id="IPR004035">
    <property type="entry name" value="Endouclease-III_FeS-bd_BS"/>
</dbReference>
<evidence type="ECO:0000313" key="13">
    <source>
        <dbReference type="EnsemblProtists" id="PYU1_T004091"/>
    </source>
</evidence>
<keyword evidence="10" id="KW-0456">Lyase</keyword>
<dbReference type="PANTHER" id="PTHR43286:SF1">
    <property type="entry name" value="ENDONUCLEASE III-LIKE PROTEIN 1"/>
    <property type="match status" value="1"/>
</dbReference>
<dbReference type="GO" id="GO:0046872">
    <property type="term" value="F:metal ion binding"/>
    <property type="evidence" value="ECO:0007669"/>
    <property type="project" value="UniProtKB-KW"/>
</dbReference>
<dbReference type="GO" id="GO:0006289">
    <property type="term" value="P:nucleotide-excision repair"/>
    <property type="evidence" value="ECO:0007669"/>
    <property type="project" value="TreeGrafter"/>
</dbReference>
<dbReference type="GO" id="GO:0051539">
    <property type="term" value="F:4 iron, 4 sulfur cluster binding"/>
    <property type="evidence" value="ECO:0007669"/>
    <property type="project" value="UniProtKB-KW"/>
</dbReference>
<comment type="similarity">
    <text evidence="2">Belongs to the Nth/MutY family.</text>
</comment>
<evidence type="ECO:0000256" key="2">
    <source>
        <dbReference type="ARBA" id="ARBA00008343"/>
    </source>
</evidence>
<dbReference type="Gene3D" id="1.10.340.30">
    <property type="entry name" value="Hypothetical protein, domain 2"/>
    <property type="match status" value="1"/>
</dbReference>
<evidence type="ECO:0000256" key="1">
    <source>
        <dbReference type="ARBA" id="ARBA00001966"/>
    </source>
</evidence>
<dbReference type="Gene3D" id="1.10.1670.10">
    <property type="entry name" value="Helix-hairpin-Helix base-excision DNA repair enzymes (C-terminal)"/>
    <property type="match status" value="1"/>
</dbReference>
<sequence length="161" mass="18154">MNDIDEDELAEFIRTVAFSQIKARHIKQVAKLLESPASGHEVIDIPNNYDDLLELPGVGPKIAHLVMNCAWKNVVGICVDTHVHRISNRLGWVDTWNTKNPKAQGPQKTRQELQDWLPQEHWGQLNLLLVGLGQKVCFSRNPKCSECRLSHLCPSATKSTI</sequence>
<dbReference type="InterPro" id="IPR003265">
    <property type="entry name" value="HhH-GPD_domain"/>
</dbReference>
<reference evidence="14" key="2">
    <citation type="submission" date="2010-04" db="EMBL/GenBank/DDBJ databases">
        <authorList>
            <person name="Buell R."/>
            <person name="Hamilton J."/>
            <person name="Hostetler J."/>
        </authorList>
    </citation>
    <scope>NUCLEOTIDE SEQUENCE [LARGE SCALE GENOMIC DNA]</scope>
    <source>
        <strain evidence="14">DAOM:BR144</strain>
    </source>
</reference>
<evidence type="ECO:0000256" key="6">
    <source>
        <dbReference type="ARBA" id="ARBA00022801"/>
    </source>
</evidence>
<feature type="domain" description="HhH-GPD" evidence="12">
    <location>
        <begin position="1"/>
        <end position="135"/>
    </location>
</feature>
<dbReference type="GO" id="GO:0016829">
    <property type="term" value="F:lyase activity"/>
    <property type="evidence" value="ECO:0007669"/>
    <property type="project" value="UniProtKB-KW"/>
</dbReference>
<reference evidence="14" key="1">
    <citation type="journal article" date="2010" name="Genome Biol.">
        <title>Genome sequence of the necrotrophic plant pathogen Pythium ultimum reveals original pathogenicity mechanisms and effector repertoire.</title>
        <authorList>
            <person name="Levesque C.A."/>
            <person name="Brouwer H."/>
            <person name="Cano L."/>
            <person name="Hamilton J.P."/>
            <person name="Holt C."/>
            <person name="Huitema E."/>
            <person name="Raffaele S."/>
            <person name="Robideau G.P."/>
            <person name="Thines M."/>
            <person name="Win J."/>
            <person name="Zerillo M.M."/>
            <person name="Beakes G.W."/>
            <person name="Boore J.L."/>
            <person name="Busam D."/>
            <person name="Dumas B."/>
            <person name="Ferriera S."/>
            <person name="Fuerstenberg S.I."/>
            <person name="Gachon C.M."/>
            <person name="Gaulin E."/>
            <person name="Govers F."/>
            <person name="Grenville-Briggs L."/>
            <person name="Horner N."/>
            <person name="Hostetler J."/>
            <person name="Jiang R.H."/>
            <person name="Johnson J."/>
            <person name="Krajaejun T."/>
            <person name="Lin H."/>
            <person name="Meijer H.J."/>
            <person name="Moore B."/>
            <person name="Morris P."/>
            <person name="Phuntmart V."/>
            <person name="Puiu D."/>
            <person name="Shetty J."/>
            <person name="Stajich J.E."/>
            <person name="Tripathy S."/>
            <person name="Wawra S."/>
            <person name="van West P."/>
            <person name="Whitty B.R."/>
            <person name="Coutinho P.M."/>
            <person name="Henrissat B."/>
            <person name="Martin F."/>
            <person name="Thomas P.D."/>
            <person name="Tyler B.M."/>
            <person name="De Vries R.P."/>
            <person name="Kamoun S."/>
            <person name="Yandell M."/>
            <person name="Tisserat N."/>
            <person name="Buell C.R."/>
        </authorList>
    </citation>
    <scope>NUCLEOTIDE SEQUENCE</scope>
    <source>
        <strain evidence="14">DAOM:BR144</strain>
    </source>
</reference>